<accession>A0ABX7VVT4</accession>
<feature type="transmembrane region" description="Helical" evidence="1">
    <location>
        <begin position="31"/>
        <end position="49"/>
    </location>
</feature>
<organism evidence="2 3">
    <name type="scientific">Sediminibacillus dalangtanensis</name>
    <dbReference type="NCBI Taxonomy" id="2729421"/>
    <lineage>
        <taxon>Bacteria</taxon>
        <taxon>Bacillati</taxon>
        <taxon>Bacillota</taxon>
        <taxon>Bacilli</taxon>
        <taxon>Bacillales</taxon>
        <taxon>Bacillaceae</taxon>
        <taxon>Sediminibacillus</taxon>
    </lineage>
</organism>
<sequence>MRKRYTWRSFSSLIAAILLLAGMWLPFLNVVGFNLMMIGAVVNVVFTIYG</sequence>
<keyword evidence="1" id="KW-0472">Membrane</keyword>
<feature type="transmembrane region" description="Helical" evidence="1">
    <location>
        <begin position="7"/>
        <end position="25"/>
    </location>
</feature>
<protein>
    <submittedName>
        <fullName evidence="2">Uncharacterized protein</fullName>
    </submittedName>
</protein>
<proteinExistence type="predicted"/>
<evidence type="ECO:0000313" key="2">
    <source>
        <dbReference type="EMBL" id="QTM98726.1"/>
    </source>
</evidence>
<dbReference type="RefSeq" id="WP_209367634.1">
    <property type="nucleotide sequence ID" value="NZ_CP046956.1"/>
</dbReference>
<keyword evidence="1" id="KW-1133">Transmembrane helix</keyword>
<keyword evidence="3" id="KW-1185">Reference proteome</keyword>
<evidence type="ECO:0000313" key="3">
    <source>
        <dbReference type="Proteomes" id="UP000665043"/>
    </source>
</evidence>
<evidence type="ECO:0000256" key="1">
    <source>
        <dbReference type="SAM" id="Phobius"/>
    </source>
</evidence>
<keyword evidence="1" id="KW-0812">Transmembrane</keyword>
<reference evidence="2 3" key="1">
    <citation type="submission" date="2019-12" db="EMBL/GenBank/DDBJ databases">
        <title>The whole genome sequencing of a strain isolated from a Mars analog, Dalangtan Playa.</title>
        <authorList>
            <person name="Huang T."/>
        </authorList>
    </citation>
    <scope>NUCLEOTIDE SEQUENCE [LARGE SCALE GENOMIC DNA]</scope>
    <source>
        <strain evidence="2 3">DP4-553-S</strain>
    </source>
</reference>
<dbReference type="Proteomes" id="UP000665043">
    <property type="component" value="Chromosome"/>
</dbReference>
<name>A0ABX7VVT4_9BACI</name>
<dbReference type="EMBL" id="CP046956">
    <property type="protein sequence ID" value="QTM98726.1"/>
    <property type="molecule type" value="Genomic_DNA"/>
</dbReference>
<gene>
    <name evidence="2" type="ORF">ERJ70_05090</name>
</gene>